<comment type="caution">
    <text evidence="1">The sequence shown here is derived from an EMBL/GenBank/DDBJ whole genome shotgun (WGS) entry which is preliminary data.</text>
</comment>
<gene>
    <name evidence="1" type="ORF">DSO57_1004098</name>
</gene>
<evidence type="ECO:0000313" key="2">
    <source>
        <dbReference type="Proteomes" id="UP001165960"/>
    </source>
</evidence>
<proteinExistence type="predicted"/>
<accession>A0ACC2SX73</accession>
<keyword evidence="2" id="KW-1185">Reference proteome</keyword>
<dbReference type="Proteomes" id="UP001165960">
    <property type="component" value="Unassembled WGS sequence"/>
</dbReference>
<evidence type="ECO:0000313" key="1">
    <source>
        <dbReference type="EMBL" id="KAJ9067000.1"/>
    </source>
</evidence>
<dbReference type="EMBL" id="QTSX02004270">
    <property type="protein sequence ID" value="KAJ9067000.1"/>
    <property type="molecule type" value="Genomic_DNA"/>
</dbReference>
<name>A0ACC2SX73_9FUNG</name>
<reference evidence="1" key="1">
    <citation type="submission" date="2022-04" db="EMBL/GenBank/DDBJ databases">
        <title>Genome of the entomopathogenic fungus Entomophthora muscae.</title>
        <authorList>
            <person name="Elya C."/>
            <person name="Lovett B.R."/>
            <person name="Lee E."/>
            <person name="Macias A.M."/>
            <person name="Hajek A.E."/>
            <person name="De Bivort B.L."/>
            <person name="Kasson M.T."/>
            <person name="De Fine Licht H.H."/>
            <person name="Stajich J.E."/>
        </authorList>
    </citation>
    <scope>NUCLEOTIDE SEQUENCE</scope>
    <source>
        <strain evidence="1">Berkeley</strain>
    </source>
</reference>
<protein>
    <submittedName>
        <fullName evidence="1">Uncharacterized protein</fullName>
    </submittedName>
</protein>
<sequence>MSQANVAYVPSQSVEGKRLVFKPEGILVARSMACRNFPKFSGKNTRWWIAQYEKFCVQYFIHQEDMVFNVCQFLFKKPAKWHDMVLEFDSWDEWKSMIIKHFGNTHMDIVNKLDMLYIQDCETIEEFIDAYRALARLLIQQEVQKEH</sequence>
<organism evidence="1 2">
    <name type="scientific">Entomophthora muscae</name>
    <dbReference type="NCBI Taxonomy" id="34485"/>
    <lineage>
        <taxon>Eukaryota</taxon>
        <taxon>Fungi</taxon>
        <taxon>Fungi incertae sedis</taxon>
        <taxon>Zoopagomycota</taxon>
        <taxon>Entomophthoromycotina</taxon>
        <taxon>Entomophthoromycetes</taxon>
        <taxon>Entomophthorales</taxon>
        <taxon>Entomophthoraceae</taxon>
        <taxon>Entomophthora</taxon>
    </lineage>
</organism>